<keyword evidence="2" id="KW-0325">Glycoprotein</keyword>
<evidence type="ECO:0000313" key="6">
    <source>
        <dbReference type="Proteomes" id="UP000243459"/>
    </source>
</evidence>
<dbReference type="AlphaFoldDB" id="A0A5P1EM03"/>
<dbReference type="PANTHER" id="PTHR33021:SF234">
    <property type="entry name" value="EARLY NODULIN-LIKE PROTEIN 7"/>
    <property type="match status" value="1"/>
</dbReference>
<feature type="domain" description="Phytocyanin" evidence="4">
    <location>
        <begin position="27"/>
        <end position="129"/>
    </location>
</feature>
<dbReference type="GO" id="GO:0005886">
    <property type="term" value="C:plasma membrane"/>
    <property type="evidence" value="ECO:0007669"/>
    <property type="project" value="TreeGrafter"/>
</dbReference>
<dbReference type="SUPFAM" id="SSF49503">
    <property type="entry name" value="Cupredoxins"/>
    <property type="match status" value="1"/>
</dbReference>
<keyword evidence="3" id="KW-0732">Signal</keyword>
<dbReference type="PROSITE" id="PS51485">
    <property type="entry name" value="PHYTOCYANIN"/>
    <property type="match status" value="1"/>
</dbReference>
<dbReference type="InterPro" id="IPR008972">
    <property type="entry name" value="Cupredoxin"/>
</dbReference>
<feature type="chain" id="PRO_5024275148" description="Phytocyanin domain-containing protein" evidence="3">
    <location>
        <begin position="25"/>
        <end position="170"/>
    </location>
</feature>
<evidence type="ECO:0000256" key="2">
    <source>
        <dbReference type="ARBA" id="ARBA00023180"/>
    </source>
</evidence>
<accession>A0A5P1EM03</accession>
<dbReference type="FunFam" id="2.60.40.420:FF:000034">
    <property type="entry name" value="Cupredoxin superfamily protein"/>
    <property type="match status" value="1"/>
</dbReference>
<feature type="signal peptide" evidence="3">
    <location>
        <begin position="1"/>
        <end position="24"/>
    </location>
</feature>
<dbReference type="InterPro" id="IPR003245">
    <property type="entry name" value="Phytocyanin_dom"/>
</dbReference>
<dbReference type="InterPro" id="IPR039391">
    <property type="entry name" value="Phytocyanin-like"/>
</dbReference>
<reference evidence="6" key="1">
    <citation type="journal article" date="2017" name="Nat. Commun.">
        <title>The asparagus genome sheds light on the origin and evolution of a young Y chromosome.</title>
        <authorList>
            <person name="Harkess A."/>
            <person name="Zhou J."/>
            <person name="Xu C."/>
            <person name="Bowers J.E."/>
            <person name="Van der Hulst R."/>
            <person name="Ayyampalayam S."/>
            <person name="Mercati F."/>
            <person name="Riccardi P."/>
            <person name="McKain M.R."/>
            <person name="Kakrana A."/>
            <person name="Tang H."/>
            <person name="Ray J."/>
            <person name="Groenendijk J."/>
            <person name="Arikit S."/>
            <person name="Mathioni S.M."/>
            <person name="Nakano M."/>
            <person name="Shan H."/>
            <person name="Telgmann-Rauber A."/>
            <person name="Kanno A."/>
            <person name="Yue Z."/>
            <person name="Chen H."/>
            <person name="Li W."/>
            <person name="Chen Y."/>
            <person name="Xu X."/>
            <person name="Zhang Y."/>
            <person name="Luo S."/>
            <person name="Chen H."/>
            <person name="Gao J."/>
            <person name="Mao Z."/>
            <person name="Pires J.C."/>
            <person name="Luo M."/>
            <person name="Kudrna D."/>
            <person name="Wing R.A."/>
            <person name="Meyers B.C."/>
            <person name="Yi K."/>
            <person name="Kong H."/>
            <person name="Lavrijsen P."/>
            <person name="Sunseri F."/>
            <person name="Falavigna A."/>
            <person name="Ye Y."/>
            <person name="Leebens-Mack J.H."/>
            <person name="Chen G."/>
        </authorList>
    </citation>
    <scope>NUCLEOTIDE SEQUENCE [LARGE SCALE GENOMIC DNA]</scope>
    <source>
        <strain evidence="6">cv. DH0086</strain>
    </source>
</reference>
<proteinExistence type="predicted"/>
<dbReference type="Gene3D" id="2.60.40.420">
    <property type="entry name" value="Cupredoxins - blue copper proteins"/>
    <property type="match status" value="1"/>
</dbReference>
<keyword evidence="1" id="KW-1015">Disulfide bond</keyword>
<dbReference type="GO" id="GO:0009055">
    <property type="term" value="F:electron transfer activity"/>
    <property type="evidence" value="ECO:0007669"/>
    <property type="project" value="InterPro"/>
</dbReference>
<evidence type="ECO:0000259" key="4">
    <source>
        <dbReference type="PROSITE" id="PS51485"/>
    </source>
</evidence>
<name>A0A5P1EM03_ASPOF</name>
<dbReference type="Pfam" id="PF02298">
    <property type="entry name" value="Cu_bind_like"/>
    <property type="match status" value="1"/>
</dbReference>
<evidence type="ECO:0000256" key="3">
    <source>
        <dbReference type="SAM" id="SignalP"/>
    </source>
</evidence>
<dbReference type="OrthoDB" id="1933543at2759"/>
<dbReference type="Gramene" id="ONK66814">
    <property type="protein sequence ID" value="ONK66814"/>
    <property type="gene ID" value="A4U43_C06F12250"/>
</dbReference>
<evidence type="ECO:0000313" key="5">
    <source>
        <dbReference type="EMBL" id="ONK66814.1"/>
    </source>
</evidence>
<sequence>MGMSSSSLILCLLLLAANLAVIAGAKNEYKVGDGDGWRVPADNDPDFYETWASKIKFIVGDSIVFDYHNDSVAKVSKRGYYHCNETSKTPTLKDGSTVIVLDKLGFYYFVSGDVEHCEKGQRLMVEVAGLPLVPTPSPDSSSASVASCSVLSAVTAVGFGAWWVAVGFSH</sequence>
<dbReference type="PANTHER" id="PTHR33021">
    <property type="entry name" value="BLUE COPPER PROTEIN"/>
    <property type="match status" value="1"/>
</dbReference>
<gene>
    <name evidence="5" type="ORF">A4U43_C06F12250</name>
</gene>
<keyword evidence="6" id="KW-1185">Reference proteome</keyword>
<evidence type="ECO:0000256" key="1">
    <source>
        <dbReference type="ARBA" id="ARBA00023157"/>
    </source>
</evidence>
<organism evidence="5 6">
    <name type="scientific">Asparagus officinalis</name>
    <name type="common">Garden asparagus</name>
    <dbReference type="NCBI Taxonomy" id="4686"/>
    <lineage>
        <taxon>Eukaryota</taxon>
        <taxon>Viridiplantae</taxon>
        <taxon>Streptophyta</taxon>
        <taxon>Embryophyta</taxon>
        <taxon>Tracheophyta</taxon>
        <taxon>Spermatophyta</taxon>
        <taxon>Magnoliopsida</taxon>
        <taxon>Liliopsida</taxon>
        <taxon>Asparagales</taxon>
        <taxon>Asparagaceae</taxon>
        <taxon>Asparagoideae</taxon>
        <taxon>Asparagus</taxon>
    </lineage>
</organism>
<dbReference type="OMA" id="FYETWAS"/>
<dbReference type="EMBL" id="CM007386">
    <property type="protein sequence ID" value="ONK66814.1"/>
    <property type="molecule type" value="Genomic_DNA"/>
</dbReference>
<dbReference type="Proteomes" id="UP000243459">
    <property type="component" value="Chromosome 6"/>
</dbReference>
<protein>
    <recommendedName>
        <fullName evidence="4">Phytocyanin domain-containing protein</fullName>
    </recommendedName>
</protein>